<feature type="transmembrane region" description="Helical" evidence="7">
    <location>
        <begin position="131"/>
        <end position="157"/>
    </location>
</feature>
<dbReference type="EMBL" id="JBGUAW010000001">
    <property type="protein sequence ID" value="MFA9459430.1"/>
    <property type="molecule type" value="Genomic_DNA"/>
</dbReference>
<keyword evidence="5 7" id="KW-0472">Membrane</keyword>
<dbReference type="PANTHER" id="PTHR30477">
    <property type="entry name" value="ABC-TRANSPORTER METAL-BINDING PROTEIN"/>
    <property type="match status" value="1"/>
</dbReference>
<name>A0ABV4TQ24_9GAMM</name>
<keyword evidence="3 6" id="KW-0812">Transmembrane</keyword>
<sequence length="265" mass="27041">MLELLSLPFLQRALAAAAITGLLGGLLGVFLVQRRMSFLAAGVSHGAFSGIGLGLYLGVAPFLVAVPVAVGLGLLIAYLRRRGALAEDTVVGVFFAAGMATGVILLSLSDANASLSAYLFGSILAIQWSDLLWLGAVAVAVLAFLLPAWGALTLITFDRELAQASGLPVRVLDYGFFGLSALAIVASVKLIGIVLVASFFVVPAASARLLGATFAWVSLLAALLGLATAVGGLLLSYPLNAPVGALIVLLQALVFAALLVARRAG</sequence>
<feature type="transmembrane region" description="Helical" evidence="7">
    <location>
        <begin position="214"/>
        <end position="237"/>
    </location>
</feature>
<dbReference type="Proteomes" id="UP001575181">
    <property type="component" value="Unassembled WGS sequence"/>
</dbReference>
<dbReference type="Gene3D" id="1.10.3470.10">
    <property type="entry name" value="ABC transporter involved in vitamin B12 uptake, BtuC"/>
    <property type="match status" value="1"/>
</dbReference>
<reference evidence="8 9" key="1">
    <citation type="submission" date="2024-08" db="EMBL/GenBank/DDBJ databases">
        <title>Whole-genome sequencing of halo(alkali)philic microorganisms from hypersaline lakes.</title>
        <authorList>
            <person name="Sorokin D.Y."/>
            <person name="Merkel A.Y."/>
            <person name="Messina E."/>
            <person name="Yakimov M."/>
        </authorList>
    </citation>
    <scope>NUCLEOTIDE SEQUENCE [LARGE SCALE GENOMIC DNA]</scope>
    <source>
        <strain evidence="8 9">Cl-TMA</strain>
    </source>
</reference>
<evidence type="ECO:0000256" key="7">
    <source>
        <dbReference type="SAM" id="Phobius"/>
    </source>
</evidence>
<feature type="transmembrane region" description="Helical" evidence="7">
    <location>
        <begin position="12"/>
        <end position="32"/>
    </location>
</feature>
<evidence type="ECO:0000256" key="5">
    <source>
        <dbReference type="ARBA" id="ARBA00023136"/>
    </source>
</evidence>
<feature type="transmembrane region" description="Helical" evidence="7">
    <location>
        <begin position="177"/>
        <end position="202"/>
    </location>
</feature>
<evidence type="ECO:0000313" key="9">
    <source>
        <dbReference type="Proteomes" id="UP001575181"/>
    </source>
</evidence>
<dbReference type="PANTHER" id="PTHR30477:SF18">
    <property type="entry name" value="METAL TRANSPORT SYSTEM MEMBRANE PROTEIN CT_417-RELATED"/>
    <property type="match status" value="1"/>
</dbReference>
<proteinExistence type="inferred from homology"/>
<comment type="caution">
    <text evidence="8">The sequence shown here is derived from an EMBL/GenBank/DDBJ whole genome shotgun (WGS) entry which is preliminary data.</text>
</comment>
<evidence type="ECO:0000256" key="2">
    <source>
        <dbReference type="ARBA" id="ARBA00008034"/>
    </source>
</evidence>
<comment type="subcellular location">
    <subcellularLocation>
        <location evidence="6">Cell membrane</location>
        <topology evidence="6">Multi-pass membrane protein</topology>
    </subcellularLocation>
    <subcellularLocation>
        <location evidence="1">Membrane</location>
        <topology evidence="1">Multi-pass membrane protein</topology>
    </subcellularLocation>
</comment>
<keyword evidence="4 7" id="KW-1133">Transmembrane helix</keyword>
<dbReference type="Pfam" id="PF00950">
    <property type="entry name" value="ABC-3"/>
    <property type="match status" value="1"/>
</dbReference>
<feature type="transmembrane region" description="Helical" evidence="7">
    <location>
        <begin position="243"/>
        <end position="261"/>
    </location>
</feature>
<dbReference type="SUPFAM" id="SSF81345">
    <property type="entry name" value="ABC transporter involved in vitamin B12 uptake, BtuC"/>
    <property type="match status" value="1"/>
</dbReference>
<accession>A0ABV4TQ24</accession>
<gene>
    <name evidence="8" type="ORF">ACERLL_01150</name>
</gene>
<organism evidence="8 9">
    <name type="scientific">Thiohalorhabdus methylotrophus</name>
    <dbReference type="NCBI Taxonomy" id="3242694"/>
    <lineage>
        <taxon>Bacteria</taxon>
        <taxon>Pseudomonadati</taxon>
        <taxon>Pseudomonadota</taxon>
        <taxon>Gammaproteobacteria</taxon>
        <taxon>Thiohalorhabdales</taxon>
        <taxon>Thiohalorhabdaceae</taxon>
        <taxon>Thiohalorhabdus</taxon>
    </lineage>
</organism>
<evidence type="ECO:0000256" key="4">
    <source>
        <dbReference type="ARBA" id="ARBA00022989"/>
    </source>
</evidence>
<evidence type="ECO:0000256" key="6">
    <source>
        <dbReference type="RuleBase" id="RU003943"/>
    </source>
</evidence>
<evidence type="ECO:0000256" key="1">
    <source>
        <dbReference type="ARBA" id="ARBA00004141"/>
    </source>
</evidence>
<keyword evidence="9" id="KW-1185">Reference proteome</keyword>
<keyword evidence="6" id="KW-0813">Transport</keyword>
<dbReference type="InterPro" id="IPR001626">
    <property type="entry name" value="ABC_TroCD"/>
</dbReference>
<evidence type="ECO:0000313" key="8">
    <source>
        <dbReference type="EMBL" id="MFA9459430.1"/>
    </source>
</evidence>
<dbReference type="InterPro" id="IPR037294">
    <property type="entry name" value="ABC_BtuC-like"/>
</dbReference>
<feature type="transmembrane region" description="Helical" evidence="7">
    <location>
        <begin position="91"/>
        <end position="119"/>
    </location>
</feature>
<dbReference type="RefSeq" id="WP_373654215.1">
    <property type="nucleotide sequence ID" value="NZ_JBGUAW010000001.1"/>
</dbReference>
<protein>
    <submittedName>
        <fullName evidence="8">Metal ABC transporter permease</fullName>
    </submittedName>
</protein>
<evidence type="ECO:0000256" key="3">
    <source>
        <dbReference type="ARBA" id="ARBA00022692"/>
    </source>
</evidence>
<comment type="similarity">
    <text evidence="2 6">Belongs to the ABC-3 integral membrane protein family.</text>
</comment>
<feature type="transmembrane region" description="Helical" evidence="7">
    <location>
        <begin position="53"/>
        <end position="79"/>
    </location>
</feature>